<dbReference type="Proteomes" id="UP001281761">
    <property type="component" value="Unassembled WGS sequence"/>
</dbReference>
<feature type="signal peptide" evidence="3">
    <location>
        <begin position="1"/>
        <end position="18"/>
    </location>
</feature>
<evidence type="ECO:0000256" key="2">
    <source>
        <dbReference type="SAM" id="Phobius"/>
    </source>
</evidence>
<dbReference type="Gene3D" id="3.90.226.10">
    <property type="entry name" value="2-enoyl-CoA Hydratase, Chain A, domain 1"/>
    <property type="match status" value="1"/>
</dbReference>
<keyword evidence="2" id="KW-0812">Transmembrane</keyword>
<dbReference type="EMBL" id="JARBJD010000212">
    <property type="protein sequence ID" value="KAK2947054.1"/>
    <property type="molecule type" value="Genomic_DNA"/>
</dbReference>
<accession>A0ABQ9X5K1</accession>
<keyword evidence="2" id="KW-0472">Membrane</keyword>
<dbReference type="PANTHER" id="PTHR37049:SF4">
    <property type="entry name" value="RHODANESE DOMAIN-CONTAINING PROTEIN"/>
    <property type="match status" value="1"/>
</dbReference>
<proteinExistence type="predicted"/>
<feature type="chain" id="PRO_5046065360" description="Tail specific protease domain-containing protein" evidence="3">
    <location>
        <begin position="19"/>
        <end position="762"/>
    </location>
</feature>
<dbReference type="PANTHER" id="PTHR37049">
    <property type="entry name" value="PEPTIDASE S41 FAMILY PROTEIN"/>
    <property type="match status" value="1"/>
</dbReference>
<evidence type="ECO:0008006" key="6">
    <source>
        <dbReference type="Google" id="ProtNLM"/>
    </source>
</evidence>
<dbReference type="InterPro" id="IPR029045">
    <property type="entry name" value="ClpP/crotonase-like_dom_sf"/>
</dbReference>
<reference evidence="4 5" key="1">
    <citation type="journal article" date="2022" name="bioRxiv">
        <title>Genomics of Preaxostyla Flagellates Illuminates Evolutionary Transitions and the Path Towards Mitochondrial Loss.</title>
        <authorList>
            <person name="Novak L.V.F."/>
            <person name="Treitli S.C."/>
            <person name="Pyrih J."/>
            <person name="Halakuc P."/>
            <person name="Pipaliya S.V."/>
            <person name="Vacek V."/>
            <person name="Brzon O."/>
            <person name="Soukal P."/>
            <person name="Eme L."/>
            <person name="Dacks J.B."/>
            <person name="Karnkowska A."/>
            <person name="Elias M."/>
            <person name="Hampl V."/>
        </authorList>
    </citation>
    <scope>NUCLEOTIDE SEQUENCE [LARGE SCALE GENOMIC DNA]</scope>
    <source>
        <strain evidence="4">NAU3</strain>
        <tissue evidence="4">Gut</tissue>
    </source>
</reference>
<evidence type="ECO:0000256" key="3">
    <source>
        <dbReference type="SAM" id="SignalP"/>
    </source>
</evidence>
<gene>
    <name evidence="4" type="ORF">BLNAU_18056</name>
</gene>
<feature type="region of interest" description="Disordered" evidence="1">
    <location>
        <begin position="277"/>
        <end position="299"/>
    </location>
</feature>
<dbReference type="SUPFAM" id="SSF52096">
    <property type="entry name" value="ClpP/crotonase"/>
    <property type="match status" value="1"/>
</dbReference>
<comment type="caution">
    <text evidence="4">The sequence shown here is derived from an EMBL/GenBank/DDBJ whole genome shotgun (WGS) entry which is preliminary data.</text>
</comment>
<keyword evidence="3" id="KW-0732">Signal</keyword>
<evidence type="ECO:0000313" key="5">
    <source>
        <dbReference type="Proteomes" id="UP001281761"/>
    </source>
</evidence>
<keyword evidence="2" id="KW-1133">Transmembrane helix</keyword>
<organism evidence="4 5">
    <name type="scientific">Blattamonas nauphoetae</name>
    <dbReference type="NCBI Taxonomy" id="2049346"/>
    <lineage>
        <taxon>Eukaryota</taxon>
        <taxon>Metamonada</taxon>
        <taxon>Preaxostyla</taxon>
        <taxon>Oxymonadida</taxon>
        <taxon>Blattamonas</taxon>
    </lineage>
</organism>
<feature type="transmembrane region" description="Helical" evidence="2">
    <location>
        <begin position="716"/>
        <end position="741"/>
    </location>
</feature>
<name>A0ABQ9X5K1_9EUKA</name>
<evidence type="ECO:0000313" key="4">
    <source>
        <dbReference type="EMBL" id="KAK2947054.1"/>
    </source>
</evidence>
<keyword evidence="5" id="KW-1185">Reference proteome</keyword>
<evidence type="ECO:0000256" key="1">
    <source>
        <dbReference type="SAM" id="MobiDB-lite"/>
    </source>
</evidence>
<sequence length="762" mass="85194">MNWCFLVIWGSLQAACNAKKGLHTLAEAKECFDTLKDDFNRSEMKQAIQIVRQYAEHYAYYHHARQVPSPLNQDQGNIDIDAQLKAVSNYVPHYSSLAAFHVDVAKILHQLRDDNFQYVAPCLTTWQYVFPYALRLDATDISNPVIKLEARDSYSATSTFEKEYKIEKTLKGSIIRKLSIYTRGNPKSSNPIDVLAKWADENLWLSKFSSNRFNNAIQGGFALRRANEWPMPDSVKVTVTLTGGSNTSVTIPFFALYTGSKEVTNLNDICPLIKKSNEQDATPLDDSPPPPLTPLFEDMESVDGHFDNSQIEQSVQNAMGNADVGAYTSLSSHAPSIQGGIFYTPNIGHLKIGSFAPTYQSSFGAVIARSFDVFRARKVEKLIIDVRQCTSGDANLAYQLLLTLWPSSFPTMPLVDSPSSAFTTNINTYYNKTNSYIIEPDTLERMVPSENVTKTFHNIYNNPYTVPFTKQYRHRLENTNVYYQFYHSFGHRPTDYSPLFKPENVIVLTDGLCLGTCGIFINQIKEKNLAKVVYCGGYPVKQPHLMSISSSIGGARRLNTADVAYIYKNLGMDYPYSSFLRTGTELYVPLSPIYSTLPNKNEVPWEYMQVPPDTTMPFYSPALFTADDFQKVSSAAEPELGQCASGQVQVTSKCRGDSSAPKYMQFGYVCTGGTWNTSQCASAGCRGGKYLPNAAATECVDVPNPYLYLPLQKLNFWIVVIIIVLSSMVVVVIVGGIFINLGCAKRRRKREDDGYAKQVNAI</sequence>
<dbReference type="InterPro" id="IPR052766">
    <property type="entry name" value="S41A_metabolite_peptidase"/>
</dbReference>
<protein>
    <recommendedName>
        <fullName evidence="6">Tail specific protease domain-containing protein</fullName>
    </recommendedName>
</protein>